<dbReference type="InterPro" id="IPR029033">
    <property type="entry name" value="His_PPase_superfam"/>
</dbReference>
<dbReference type="EMBL" id="VIVQ01000004">
    <property type="protein sequence ID" value="TWE07897.1"/>
    <property type="molecule type" value="Genomic_DNA"/>
</dbReference>
<dbReference type="CDD" id="cd07067">
    <property type="entry name" value="HP_PGM_like"/>
    <property type="match status" value="1"/>
</dbReference>
<dbReference type="OrthoDB" id="9810154at2"/>
<evidence type="ECO:0000313" key="2">
    <source>
        <dbReference type="Proteomes" id="UP000318297"/>
    </source>
</evidence>
<evidence type="ECO:0000313" key="1">
    <source>
        <dbReference type="EMBL" id="TWE07897.1"/>
    </source>
</evidence>
<reference evidence="1 2" key="1">
    <citation type="submission" date="2019-06" db="EMBL/GenBank/DDBJ databases">
        <title>Sequencing the genomes of 1000 actinobacteria strains.</title>
        <authorList>
            <person name="Klenk H.-P."/>
        </authorList>
    </citation>
    <scope>NUCLEOTIDE SEQUENCE [LARGE SCALE GENOMIC DNA]</scope>
    <source>
        <strain evidence="1 2">DSM 19560</strain>
    </source>
</reference>
<dbReference type="RefSeq" id="WP_145230356.1">
    <property type="nucleotide sequence ID" value="NZ_VIVQ01000004.1"/>
</dbReference>
<dbReference type="SUPFAM" id="SSF53254">
    <property type="entry name" value="Phosphoglycerate mutase-like"/>
    <property type="match status" value="1"/>
</dbReference>
<dbReference type="Proteomes" id="UP000318297">
    <property type="component" value="Unassembled WGS sequence"/>
</dbReference>
<keyword evidence="2" id="KW-1185">Reference proteome</keyword>
<dbReference type="PANTHER" id="PTHR47623">
    <property type="entry name" value="OS09G0287300 PROTEIN"/>
    <property type="match status" value="1"/>
</dbReference>
<dbReference type="SMART" id="SM00855">
    <property type="entry name" value="PGAM"/>
    <property type="match status" value="1"/>
</dbReference>
<gene>
    <name evidence="1" type="ORF">BKA23_3264</name>
</gene>
<proteinExistence type="predicted"/>
<protein>
    <submittedName>
        <fullName evidence="1">Phosphohistidine phosphatase</fullName>
    </submittedName>
</protein>
<dbReference type="PANTHER" id="PTHR47623:SF1">
    <property type="entry name" value="OS09G0287300 PROTEIN"/>
    <property type="match status" value="1"/>
</dbReference>
<dbReference type="InterPro" id="IPR013078">
    <property type="entry name" value="His_Pase_superF_clade-1"/>
</dbReference>
<dbReference type="Pfam" id="PF00300">
    <property type="entry name" value="His_Phos_1"/>
    <property type="match status" value="1"/>
</dbReference>
<dbReference type="AlphaFoldDB" id="A0A561DX11"/>
<name>A0A561DX11_9MICO</name>
<comment type="caution">
    <text evidence="1">The sequence shown here is derived from an EMBL/GenBank/DDBJ whole genome shotgun (WGS) entry which is preliminary data.</text>
</comment>
<dbReference type="Gene3D" id="3.40.50.1240">
    <property type="entry name" value="Phosphoglycerate mutase-like"/>
    <property type="match status" value="1"/>
</dbReference>
<organism evidence="1 2">
    <name type="scientific">Rudaeicoccus suwonensis</name>
    <dbReference type="NCBI Taxonomy" id="657409"/>
    <lineage>
        <taxon>Bacteria</taxon>
        <taxon>Bacillati</taxon>
        <taxon>Actinomycetota</taxon>
        <taxon>Actinomycetes</taxon>
        <taxon>Micrococcales</taxon>
        <taxon>Dermacoccaceae</taxon>
        <taxon>Rudaeicoccus</taxon>
    </lineage>
</organism>
<accession>A0A561DX11</accession>
<sequence>MSSAPRRLVVIRHAKAAAPDGSDHERPLVDSGIADATALGHWLRERTIVADVVLCSTAVRTRETWAAIVAASGEGALVAHDQRIYNASVDTLLSVVREEAGHARTVVLVGHSPGIPGLAAVLSEGQPYDDATRAVESGFPTCTAAVIEVDVPWSKLSAGTGRVVAVHTARADDSA</sequence>